<dbReference type="EMBL" id="CP043641">
    <property type="protein sequence ID" value="QNE35620.1"/>
    <property type="molecule type" value="Genomic_DNA"/>
</dbReference>
<protein>
    <recommendedName>
        <fullName evidence="3">Gfo/Idh/MocA family oxidoreductase</fullName>
    </recommendedName>
</protein>
<evidence type="ECO:0000313" key="2">
    <source>
        <dbReference type="Proteomes" id="UP000515511"/>
    </source>
</evidence>
<reference evidence="2" key="1">
    <citation type="submission" date="2019-09" db="EMBL/GenBank/DDBJ databases">
        <title>Antimicrobial potential of Antarctic Bacteria.</title>
        <authorList>
            <person name="Benaud N."/>
            <person name="Edwards R.J."/>
            <person name="Ferrari B.C."/>
        </authorList>
    </citation>
    <scope>NUCLEOTIDE SEQUENCE [LARGE SCALE GENOMIC DNA]</scope>
    <source>
        <strain evidence="2">INR9</strain>
    </source>
</reference>
<sequence>MSTSDRPRFAAIVNEYWPGSHADLLIGRMHEGYELLWTPAEPLSSLDALHVLDPGPTDVGGERALEWGVRQAAGVAEALSAGGTGVDVDGVVLIAERNPRSGRPEEIDGRGRPQDSRHELFLRVAQACEQSGRTVPVFLDKHVGNSWSEIKEVYDTARRLSIPLMAGSSLPVTVRCPPVEIPFGSRVKEVVVVATGSGEPPIFHPLELVQSMIERRAGFETGVASVRFVSGEQFWDAYTNGGVWSRDLADAAIDAVPHFAEGAREYYRRFPTEVVGGGAAVPPRGREEAVVVDYNDGTRVSVLLLTGFMLRRSVAVRLADAPEPVVTWTPTGAKLSDVPMVGAEVARPGQKKPPTWNFDHLAAFVDRFLFTGRSPFPIERTVLTSGILDAAISSRRLGGAAVETPHLDIAYRPAVTPGQLTRRVDQPVG</sequence>
<dbReference type="AlphaFoldDB" id="A0A7G6YAV5"/>
<dbReference type="Proteomes" id="UP000515511">
    <property type="component" value="Chromosome"/>
</dbReference>
<organism evidence="1 2">
    <name type="scientific">Leifsonia shinshuensis</name>
    <dbReference type="NCBI Taxonomy" id="150026"/>
    <lineage>
        <taxon>Bacteria</taxon>
        <taxon>Bacillati</taxon>
        <taxon>Actinomycetota</taxon>
        <taxon>Actinomycetes</taxon>
        <taxon>Micrococcales</taxon>
        <taxon>Microbacteriaceae</taxon>
        <taxon>Leifsonia</taxon>
    </lineage>
</organism>
<gene>
    <name evidence="1" type="ORF">F1C12_11105</name>
</gene>
<name>A0A7G6YAV5_9MICO</name>
<dbReference type="RefSeq" id="WP_185275090.1">
    <property type="nucleotide sequence ID" value="NZ_CP043641.1"/>
</dbReference>
<evidence type="ECO:0000313" key="1">
    <source>
        <dbReference type="EMBL" id="QNE35620.1"/>
    </source>
</evidence>
<proteinExistence type="predicted"/>
<accession>A0A7G6YAV5</accession>
<dbReference type="KEGG" id="lse:F1C12_11105"/>
<evidence type="ECO:0008006" key="3">
    <source>
        <dbReference type="Google" id="ProtNLM"/>
    </source>
</evidence>